<protein>
    <submittedName>
        <fullName evidence="1">Uncharacterized protein</fullName>
    </submittedName>
</protein>
<organism evidence="1 2">
    <name type="scientific">Aromia moschata</name>
    <dbReference type="NCBI Taxonomy" id="1265417"/>
    <lineage>
        <taxon>Eukaryota</taxon>
        <taxon>Metazoa</taxon>
        <taxon>Ecdysozoa</taxon>
        <taxon>Arthropoda</taxon>
        <taxon>Hexapoda</taxon>
        <taxon>Insecta</taxon>
        <taxon>Pterygota</taxon>
        <taxon>Neoptera</taxon>
        <taxon>Endopterygota</taxon>
        <taxon>Coleoptera</taxon>
        <taxon>Polyphaga</taxon>
        <taxon>Cucujiformia</taxon>
        <taxon>Chrysomeloidea</taxon>
        <taxon>Cerambycidae</taxon>
        <taxon>Cerambycinae</taxon>
        <taxon>Callichromatini</taxon>
        <taxon>Aromia</taxon>
    </lineage>
</organism>
<reference evidence="1" key="1">
    <citation type="journal article" date="2023" name="Insect Mol. Biol.">
        <title>Genome sequencing provides insights into the evolution of gene families encoding plant cell wall-degrading enzymes in longhorned beetles.</title>
        <authorList>
            <person name="Shin N.R."/>
            <person name="Okamura Y."/>
            <person name="Kirsch R."/>
            <person name="Pauchet Y."/>
        </authorList>
    </citation>
    <scope>NUCLEOTIDE SEQUENCE</scope>
    <source>
        <strain evidence="1">AMC_N1</strain>
    </source>
</reference>
<dbReference type="EMBL" id="JAPWTK010000006">
    <property type="protein sequence ID" value="KAJ8961176.1"/>
    <property type="molecule type" value="Genomic_DNA"/>
</dbReference>
<gene>
    <name evidence="1" type="ORF">NQ318_008857</name>
</gene>
<evidence type="ECO:0000313" key="2">
    <source>
        <dbReference type="Proteomes" id="UP001162162"/>
    </source>
</evidence>
<keyword evidence="2" id="KW-1185">Reference proteome</keyword>
<comment type="caution">
    <text evidence="1">The sequence shown here is derived from an EMBL/GenBank/DDBJ whole genome shotgun (WGS) entry which is preliminary data.</text>
</comment>
<accession>A0AAV8ZAD7</accession>
<name>A0AAV8ZAD7_9CUCU</name>
<dbReference type="Proteomes" id="UP001162162">
    <property type="component" value="Unassembled WGS sequence"/>
</dbReference>
<dbReference type="AlphaFoldDB" id="A0AAV8ZAD7"/>
<proteinExistence type="predicted"/>
<sequence>MKLHPYYRQVPIKDMQDSYDYLTKHKFQNHNIFKVMHVLLYPVEKLDKALNEMRTNEDFNYISLSQVKKLRLMLYFIEKEHHFTGNGIWRKYSTDLSDKTNE</sequence>
<evidence type="ECO:0000313" key="1">
    <source>
        <dbReference type="EMBL" id="KAJ8961176.1"/>
    </source>
</evidence>